<dbReference type="InterPro" id="IPR029139">
    <property type="entry name" value="QueF_N"/>
</dbReference>
<dbReference type="UniPathway" id="UPA00392"/>
<evidence type="ECO:0000256" key="3">
    <source>
        <dbReference type="ARBA" id="ARBA00022857"/>
    </source>
</evidence>
<reference evidence="7 8" key="1">
    <citation type="journal article" date="2016" name="Appl. Environ. Microbiol.">
        <title>Lack of Overt Genome Reduction in the Bryostatin-Producing Bryozoan Symbiont "Candidatus Endobugula sertula".</title>
        <authorList>
            <person name="Miller I.J."/>
            <person name="Vanee N."/>
            <person name="Fong S.S."/>
            <person name="Lim-Fong G.E."/>
            <person name="Kwan J.C."/>
        </authorList>
    </citation>
    <scope>NUCLEOTIDE SEQUENCE [LARGE SCALE GENOMIC DNA]</scope>
    <source>
        <strain evidence="7">AB1-4</strain>
    </source>
</reference>
<dbReference type="PANTHER" id="PTHR34354:SF1">
    <property type="entry name" value="NADPH-DEPENDENT 7-CYANO-7-DEAZAGUANINE REDUCTASE"/>
    <property type="match status" value="1"/>
</dbReference>
<dbReference type="GO" id="GO:0033739">
    <property type="term" value="F:preQ1 synthase activity"/>
    <property type="evidence" value="ECO:0007669"/>
    <property type="project" value="UniProtKB-UniRule"/>
</dbReference>
<dbReference type="SUPFAM" id="SSF55620">
    <property type="entry name" value="Tetrahydrobiopterin biosynthesis enzymes-like"/>
    <property type="match status" value="1"/>
</dbReference>
<dbReference type="PIRSF" id="PIRSF004750">
    <property type="entry name" value="Nitrile_oxidored_YqcD_prd"/>
    <property type="match status" value="1"/>
</dbReference>
<dbReference type="EC" id="1.7.1.13" evidence="5"/>
<evidence type="ECO:0000313" key="8">
    <source>
        <dbReference type="Proteomes" id="UP000242502"/>
    </source>
</evidence>
<dbReference type="EMBL" id="MDLC01000026">
    <property type="protein sequence ID" value="ODS23512.1"/>
    <property type="molecule type" value="Genomic_DNA"/>
</dbReference>
<evidence type="ECO:0000256" key="1">
    <source>
        <dbReference type="ARBA" id="ARBA00022490"/>
    </source>
</evidence>
<name>A0A1D2QPL7_9GAMM</name>
<evidence type="ECO:0000256" key="4">
    <source>
        <dbReference type="ARBA" id="ARBA00023002"/>
    </source>
</evidence>
<gene>
    <name evidence="5" type="primary">queF</name>
    <name evidence="7" type="ORF">AB835_08360</name>
</gene>
<keyword evidence="2 5" id="KW-0671">Queuosine biosynthesis</keyword>
<dbReference type="Pfam" id="PF14819">
    <property type="entry name" value="QueF_N"/>
    <property type="match status" value="1"/>
</dbReference>
<comment type="pathway">
    <text evidence="5">tRNA modification; tRNA-queuosine biosynthesis.</text>
</comment>
<dbReference type="Gene3D" id="3.30.1130.10">
    <property type="match status" value="2"/>
</dbReference>
<evidence type="ECO:0000256" key="5">
    <source>
        <dbReference type="HAMAP-Rule" id="MF_00817"/>
    </source>
</evidence>
<keyword evidence="3 5" id="KW-0521">NADP</keyword>
<dbReference type="InterPro" id="IPR029500">
    <property type="entry name" value="QueF"/>
</dbReference>
<feature type="binding site" evidence="5">
    <location>
        <begin position="221"/>
        <end position="222"/>
    </location>
    <ligand>
        <name>substrate</name>
    </ligand>
</feature>
<sequence length="279" mass="31673">MNFMPAQNPLGEKISYSGQYDAGLLFPIARTESRQHLVLAGELPFRGEDRWTAYEVSWLDQQGKPQVRLAEFLLNSDSPNIIESKSFKLYLNSFNHTRFDDEQQVKSQFITDLSAVAGSVVTVEMMPLNSAHMLLMDGPIGICLDGIDVTIDEYHPNPKLLKVLTSQSVNEVLYSHLLKTNCPVTGQPDWATVFIEYTGPTICQHSLLKYIISFREHHDFHENSVERLFCDINAYCCPEHLAVYARYTRRGGLDINPLRSNYPEGIGVLGCNTMRIIRQ</sequence>
<dbReference type="STRING" id="62101.AB835_08360"/>
<comment type="catalytic activity">
    <reaction evidence="5">
        <text>7-aminomethyl-7-carbaguanine + 2 NADP(+) = 7-cyano-7-carbaguanine + 2 NADPH + 3 H(+)</text>
        <dbReference type="Rhea" id="RHEA:13409"/>
        <dbReference type="ChEBI" id="CHEBI:15378"/>
        <dbReference type="ChEBI" id="CHEBI:45075"/>
        <dbReference type="ChEBI" id="CHEBI:57783"/>
        <dbReference type="ChEBI" id="CHEBI:58349"/>
        <dbReference type="ChEBI" id="CHEBI:58703"/>
        <dbReference type="EC" id="1.7.1.13"/>
    </reaction>
</comment>
<feature type="binding site" evidence="5">
    <location>
        <begin position="82"/>
        <end position="84"/>
    </location>
    <ligand>
        <name>substrate</name>
    </ligand>
</feature>
<feature type="active site" description="Proton donor" evidence="5">
    <location>
        <position position="189"/>
    </location>
</feature>
<dbReference type="HAMAP" id="MF_00817">
    <property type="entry name" value="QueF_type2"/>
    <property type="match status" value="1"/>
</dbReference>
<dbReference type="InterPro" id="IPR043133">
    <property type="entry name" value="GTP-CH-I_C/QueF"/>
</dbReference>
<proteinExistence type="inferred from homology"/>
<protein>
    <recommendedName>
        <fullName evidence="5">NADPH-dependent 7-cyano-7-deazaguanine reductase</fullName>
        <ecNumber evidence="5">1.7.1.13</ecNumber>
    </recommendedName>
    <alternativeName>
        <fullName evidence="5">7-cyano-7-carbaguanine reductase</fullName>
    </alternativeName>
    <alternativeName>
        <fullName evidence="5">NADPH-dependent nitrile oxidoreductase</fullName>
    </alternativeName>
    <alternativeName>
        <fullName evidence="5">PreQ(0) reductase</fullName>
    </alternativeName>
</protein>
<dbReference type="GO" id="GO:0005737">
    <property type="term" value="C:cytoplasm"/>
    <property type="evidence" value="ECO:0007669"/>
    <property type="project" value="UniProtKB-SubCell"/>
</dbReference>
<evidence type="ECO:0000313" key="7">
    <source>
        <dbReference type="EMBL" id="ODS23512.1"/>
    </source>
</evidence>
<comment type="subcellular location">
    <subcellularLocation>
        <location evidence="5">Cytoplasm</location>
    </subcellularLocation>
</comment>
<dbReference type="AlphaFoldDB" id="A0A1D2QPL7"/>
<comment type="caution">
    <text evidence="7">The sequence shown here is derived from an EMBL/GenBank/DDBJ whole genome shotgun (WGS) entry which is preliminary data.</text>
</comment>
<accession>A0A1D2QPL7</accession>
<dbReference type="NCBIfam" id="TIGR03138">
    <property type="entry name" value="QueF"/>
    <property type="match status" value="1"/>
</dbReference>
<comment type="function">
    <text evidence="5">Catalyzes the NADPH-dependent reduction of 7-cyano-7-deazaguanine (preQ0) to 7-aminomethyl-7-deazaguanine (preQ1).</text>
</comment>
<evidence type="ECO:0000256" key="2">
    <source>
        <dbReference type="ARBA" id="ARBA00022785"/>
    </source>
</evidence>
<dbReference type="PANTHER" id="PTHR34354">
    <property type="entry name" value="NADPH-DEPENDENT 7-CYANO-7-DEAZAGUANINE REDUCTASE"/>
    <property type="match status" value="1"/>
</dbReference>
<feature type="binding site" evidence="5">
    <location>
        <begin position="250"/>
        <end position="251"/>
    </location>
    <ligand>
        <name>NADPH</name>
        <dbReference type="ChEBI" id="CHEBI:57783"/>
    </ligand>
</feature>
<feature type="domain" description="NADPH-dependent 7-cyano-7-deazaguanine reductase N-terminal" evidence="6">
    <location>
        <begin position="16"/>
        <end position="124"/>
    </location>
</feature>
<dbReference type="Proteomes" id="UP000242502">
    <property type="component" value="Unassembled WGS sequence"/>
</dbReference>
<dbReference type="InterPro" id="IPR050084">
    <property type="entry name" value="NADPH_dep_7-cyano-7-deazaG_red"/>
</dbReference>
<comment type="subunit">
    <text evidence="5">Homodimer.</text>
</comment>
<keyword evidence="1 5" id="KW-0963">Cytoplasm</keyword>
<evidence type="ECO:0000259" key="6">
    <source>
        <dbReference type="Pfam" id="PF14819"/>
    </source>
</evidence>
<dbReference type="Pfam" id="PF14489">
    <property type="entry name" value="QueF"/>
    <property type="match status" value="1"/>
</dbReference>
<comment type="similarity">
    <text evidence="5">Belongs to the GTP cyclohydrolase I family. QueF type 2 subfamily.</text>
</comment>
<organism evidence="7 8">
    <name type="scientific">Candidatus Endobugula sertula</name>
    <name type="common">Bugula neritina bacterial symbiont</name>
    <dbReference type="NCBI Taxonomy" id="62101"/>
    <lineage>
        <taxon>Bacteria</taxon>
        <taxon>Pseudomonadati</taxon>
        <taxon>Pseudomonadota</taxon>
        <taxon>Gammaproteobacteria</taxon>
        <taxon>Cellvibrionales</taxon>
        <taxon>Cellvibrionaceae</taxon>
        <taxon>Candidatus Endobugula</taxon>
    </lineage>
</organism>
<feature type="active site" description="Thioimide intermediate" evidence="5">
    <location>
        <position position="182"/>
    </location>
</feature>
<feature type="binding site" evidence="5">
    <location>
        <begin position="84"/>
        <end position="85"/>
    </location>
    <ligand>
        <name>NADPH</name>
        <dbReference type="ChEBI" id="CHEBI:57783"/>
    </ligand>
</feature>
<keyword evidence="4 5" id="KW-0560">Oxidoreductase</keyword>
<dbReference type="GO" id="GO:0008616">
    <property type="term" value="P:tRNA queuosine(34) biosynthetic process"/>
    <property type="evidence" value="ECO:0007669"/>
    <property type="project" value="UniProtKB-UniRule"/>
</dbReference>
<dbReference type="InterPro" id="IPR016428">
    <property type="entry name" value="QueF_type2"/>
</dbReference>